<evidence type="ECO:0000256" key="1">
    <source>
        <dbReference type="SAM" id="MobiDB-lite"/>
    </source>
</evidence>
<evidence type="ECO:0000313" key="3">
    <source>
        <dbReference type="Proteomes" id="UP000634136"/>
    </source>
</evidence>
<dbReference type="InterPro" id="IPR038796">
    <property type="entry name" value="At1g76070-like"/>
</dbReference>
<reference evidence="2" key="1">
    <citation type="submission" date="2020-09" db="EMBL/GenBank/DDBJ databases">
        <title>Genome-Enabled Discovery of Anthraquinone Biosynthesis in Senna tora.</title>
        <authorList>
            <person name="Kang S.-H."/>
            <person name="Pandey R.P."/>
            <person name="Lee C.-M."/>
            <person name="Sim J.-S."/>
            <person name="Jeong J.-T."/>
            <person name="Choi B.-S."/>
            <person name="Jung M."/>
            <person name="Ginzburg D."/>
            <person name="Zhao K."/>
            <person name="Won S.Y."/>
            <person name="Oh T.-J."/>
            <person name="Yu Y."/>
            <person name="Kim N.-H."/>
            <person name="Lee O.R."/>
            <person name="Lee T.-H."/>
            <person name="Bashyal P."/>
            <person name="Kim T.-S."/>
            <person name="Lee W.-H."/>
            <person name="Kawkins C."/>
            <person name="Kim C.-K."/>
            <person name="Kim J.S."/>
            <person name="Ahn B.O."/>
            <person name="Rhee S.Y."/>
            <person name="Sohng J.K."/>
        </authorList>
    </citation>
    <scope>NUCLEOTIDE SEQUENCE</scope>
    <source>
        <tissue evidence="2">Leaf</tissue>
    </source>
</reference>
<proteinExistence type="predicted"/>
<gene>
    <name evidence="2" type="ORF">G2W53_011859</name>
</gene>
<dbReference type="EMBL" id="JAAIUW010000005">
    <property type="protein sequence ID" value="KAF7829526.1"/>
    <property type="molecule type" value="Genomic_DNA"/>
</dbReference>
<feature type="region of interest" description="Disordered" evidence="1">
    <location>
        <begin position="123"/>
        <end position="167"/>
    </location>
</feature>
<dbReference type="AlphaFoldDB" id="A0A834U036"/>
<dbReference type="PANTHER" id="PTHR34779">
    <property type="entry name" value="OS09G0542900 PROTEIN"/>
    <property type="match status" value="1"/>
</dbReference>
<sequence length="339" mass="38414">MEGMEIEHVCLICKKDTELVFHAIVGCDDLQQFWAGTNNSFVNEMEEVNVFMEWFNVALTQWTSKDLDLFAMATQKLWERRNKIRVGENAVALTEKQPKLKNKILKILPKAAAAVAVTFQNPPFSPGRDHKRPKNASRWSMIPDEARRKAKDGGTDIDSQEPTSPKISCMGQIKHKKKQIKKAKAKANKIVSMPKEVRPEVKNDDDASSTFRRMFRGGRKSDSAASVTTSLDVDKEGSLPDIAPRLSDMKRFTSGRNSLSDFDWKAQDYFSDQDRDESDAEEEEEEDFMIPFSAPILVGGGHFKGGIPPLQPKKEINLWKRRTMAPPRPLQLNPMFTAK</sequence>
<dbReference type="OrthoDB" id="1926132at2759"/>
<organism evidence="2 3">
    <name type="scientific">Senna tora</name>
    <dbReference type="NCBI Taxonomy" id="362788"/>
    <lineage>
        <taxon>Eukaryota</taxon>
        <taxon>Viridiplantae</taxon>
        <taxon>Streptophyta</taxon>
        <taxon>Embryophyta</taxon>
        <taxon>Tracheophyta</taxon>
        <taxon>Spermatophyta</taxon>
        <taxon>Magnoliopsida</taxon>
        <taxon>eudicotyledons</taxon>
        <taxon>Gunneridae</taxon>
        <taxon>Pentapetalae</taxon>
        <taxon>rosids</taxon>
        <taxon>fabids</taxon>
        <taxon>Fabales</taxon>
        <taxon>Fabaceae</taxon>
        <taxon>Caesalpinioideae</taxon>
        <taxon>Cassia clade</taxon>
        <taxon>Senna</taxon>
    </lineage>
</organism>
<feature type="region of interest" description="Disordered" evidence="1">
    <location>
        <begin position="199"/>
        <end position="243"/>
    </location>
</feature>
<comment type="caution">
    <text evidence="2">The sequence shown here is derived from an EMBL/GenBank/DDBJ whole genome shotgun (WGS) entry which is preliminary data.</text>
</comment>
<feature type="compositionally biased region" description="Basic and acidic residues" evidence="1">
    <location>
        <begin position="144"/>
        <end position="154"/>
    </location>
</feature>
<dbReference type="Proteomes" id="UP000634136">
    <property type="component" value="Unassembled WGS sequence"/>
</dbReference>
<evidence type="ECO:0000313" key="2">
    <source>
        <dbReference type="EMBL" id="KAF7829526.1"/>
    </source>
</evidence>
<dbReference type="PANTHER" id="PTHR34779:SF1">
    <property type="entry name" value="OS09G0542900 PROTEIN"/>
    <property type="match status" value="1"/>
</dbReference>
<protein>
    <submittedName>
        <fullName evidence="2">Uncharacterized protein</fullName>
    </submittedName>
</protein>
<accession>A0A834U036</accession>
<name>A0A834U036_9FABA</name>
<keyword evidence="3" id="KW-1185">Reference proteome</keyword>